<feature type="transmembrane region" description="Helical" evidence="2">
    <location>
        <begin position="36"/>
        <end position="56"/>
    </location>
</feature>
<accession>A0A2X4UDA5</accession>
<dbReference type="Pfam" id="PF12710">
    <property type="entry name" value="HAD"/>
    <property type="match status" value="1"/>
</dbReference>
<dbReference type="Gene3D" id="1.20.1440.100">
    <property type="entry name" value="SG protein - dephosphorylation function"/>
    <property type="match status" value="1"/>
</dbReference>
<dbReference type="GO" id="GO:0016787">
    <property type="term" value="F:hydrolase activity"/>
    <property type="evidence" value="ECO:0007669"/>
    <property type="project" value="UniProtKB-KW"/>
</dbReference>
<dbReference type="InterPro" id="IPR023214">
    <property type="entry name" value="HAD_sf"/>
</dbReference>
<evidence type="ECO:0000313" key="4">
    <source>
        <dbReference type="Proteomes" id="UP000249005"/>
    </source>
</evidence>
<dbReference type="EMBL" id="LS483470">
    <property type="protein sequence ID" value="SQI36629.1"/>
    <property type="molecule type" value="Genomic_DNA"/>
</dbReference>
<dbReference type="Proteomes" id="UP000249005">
    <property type="component" value="Chromosome 1"/>
</dbReference>
<reference evidence="3 4" key="1">
    <citation type="submission" date="2018-06" db="EMBL/GenBank/DDBJ databases">
        <authorList>
            <consortium name="Pathogen Informatics"/>
            <person name="Doyle S."/>
        </authorList>
    </citation>
    <scope>NUCLEOTIDE SEQUENCE [LARGE SCALE GENOMIC DNA]</scope>
    <source>
        <strain evidence="3 4">NCTC12151</strain>
    </source>
</reference>
<sequence>MSDGSTQRRNVFFDLDGTLHQQDLFGLFLRYLIHSLPANLLLLIPLLPVIGVGLLVNGRSARWPVSLMLWAMTAGHPQSRLNWLMERFAQQNKSRLTPFPQVQARLADYLDDPNTSVWLLTGSPQLLVEAVYGDSFFLPRVNLIGTQIAYRYGGWTIDMRCLNKEKVVQLEQRLGKPLALYSGYSDSEQDDPVMVFCLHRWRVDAQGNLTELGGDKASDVKENG</sequence>
<protein>
    <submittedName>
        <fullName evidence="3">HAD hydrolase, family IF</fullName>
    </submittedName>
</protein>
<keyword evidence="2" id="KW-1133">Transmembrane helix</keyword>
<name>A0A2X4UDA5_9GAMM</name>
<evidence type="ECO:0000256" key="1">
    <source>
        <dbReference type="ARBA" id="ARBA00022723"/>
    </source>
</evidence>
<dbReference type="AlphaFoldDB" id="A0A2X4UDA5"/>
<keyword evidence="2" id="KW-0472">Membrane</keyword>
<dbReference type="NCBIfam" id="TIGR01545">
    <property type="entry name" value="YfhB_g-proteo"/>
    <property type="match status" value="1"/>
</dbReference>
<dbReference type="SUPFAM" id="SSF56784">
    <property type="entry name" value="HAD-like"/>
    <property type="match status" value="1"/>
</dbReference>
<dbReference type="Gene3D" id="3.40.50.1000">
    <property type="entry name" value="HAD superfamily/HAD-like"/>
    <property type="match status" value="1"/>
</dbReference>
<proteinExistence type="predicted"/>
<keyword evidence="4" id="KW-1185">Reference proteome</keyword>
<dbReference type="InterPro" id="IPR006435">
    <property type="entry name" value="HAD-SF_hydro_IF_YfhB"/>
</dbReference>
<evidence type="ECO:0000256" key="2">
    <source>
        <dbReference type="SAM" id="Phobius"/>
    </source>
</evidence>
<dbReference type="InterPro" id="IPR036412">
    <property type="entry name" value="HAD-like_sf"/>
</dbReference>
<dbReference type="GO" id="GO:0046872">
    <property type="term" value="F:metal ion binding"/>
    <property type="evidence" value="ECO:0007669"/>
    <property type="project" value="UniProtKB-KW"/>
</dbReference>
<dbReference type="RefSeq" id="WP_111739439.1">
    <property type="nucleotide sequence ID" value="NZ_LR698987.1"/>
</dbReference>
<dbReference type="OrthoDB" id="6545830at2"/>
<evidence type="ECO:0000313" key="3">
    <source>
        <dbReference type="EMBL" id="SQI36629.1"/>
    </source>
</evidence>
<organism evidence="3 4">
    <name type="scientific">Leminorella richardii</name>
    <dbReference type="NCBI Taxonomy" id="158841"/>
    <lineage>
        <taxon>Bacteria</taxon>
        <taxon>Pseudomonadati</taxon>
        <taxon>Pseudomonadota</taxon>
        <taxon>Gammaproteobacteria</taxon>
        <taxon>Enterobacterales</taxon>
        <taxon>Budviciaceae</taxon>
        <taxon>Leminorella</taxon>
    </lineage>
</organism>
<gene>
    <name evidence="3" type="ORF">NCTC12151_00844</name>
</gene>
<keyword evidence="3" id="KW-0378">Hydrolase</keyword>
<keyword evidence="1" id="KW-0479">Metal-binding</keyword>
<keyword evidence="2" id="KW-0812">Transmembrane</keyword>
<dbReference type="KEGG" id="lri:NCTC12151_00844"/>